<proteinExistence type="predicted"/>
<feature type="transmembrane region" description="Helical" evidence="1">
    <location>
        <begin position="79"/>
        <end position="101"/>
    </location>
</feature>
<dbReference type="EMBL" id="JASPKZ010003456">
    <property type="protein sequence ID" value="KAJ9593189.1"/>
    <property type="molecule type" value="Genomic_DNA"/>
</dbReference>
<feature type="non-terminal residue" evidence="2">
    <location>
        <position position="1"/>
    </location>
</feature>
<name>A0AAD8EKG6_DIPPU</name>
<keyword evidence="1" id="KW-1133">Transmembrane helix</keyword>
<reference evidence="2" key="1">
    <citation type="journal article" date="2023" name="IScience">
        <title>Live-bearing cockroach genome reveals convergent evolutionary mechanisms linked to viviparity in insects and beyond.</title>
        <authorList>
            <person name="Fouks B."/>
            <person name="Harrison M.C."/>
            <person name="Mikhailova A.A."/>
            <person name="Marchal E."/>
            <person name="English S."/>
            <person name="Carruthers M."/>
            <person name="Jennings E.C."/>
            <person name="Chiamaka E.L."/>
            <person name="Frigard R.A."/>
            <person name="Pippel M."/>
            <person name="Attardo G.M."/>
            <person name="Benoit J.B."/>
            <person name="Bornberg-Bauer E."/>
            <person name="Tobe S.S."/>
        </authorList>
    </citation>
    <scope>NUCLEOTIDE SEQUENCE</scope>
    <source>
        <strain evidence="2">Stay&amp;Tobe</strain>
    </source>
</reference>
<gene>
    <name evidence="2" type="ORF">L9F63_015256</name>
</gene>
<reference evidence="2" key="2">
    <citation type="submission" date="2023-05" db="EMBL/GenBank/DDBJ databases">
        <authorList>
            <person name="Fouks B."/>
        </authorList>
    </citation>
    <scope>NUCLEOTIDE SEQUENCE</scope>
    <source>
        <strain evidence="2">Stay&amp;Tobe</strain>
        <tissue evidence="2">Testes</tissue>
    </source>
</reference>
<keyword evidence="3" id="KW-1185">Reference proteome</keyword>
<feature type="transmembrane region" description="Helical" evidence="1">
    <location>
        <begin position="21"/>
        <end position="48"/>
    </location>
</feature>
<protein>
    <submittedName>
        <fullName evidence="2">Uncharacterized protein</fullName>
    </submittedName>
</protein>
<feature type="non-terminal residue" evidence="2">
    <location>
        <position position="110"/>
    </location>
</feature>
<comment type="caution">
    <text evidence="2">The sequence shown here is derived from an EMBL/GenBank/DDBJ whole genome shotgun (WGS) entry which is preliminary data.</text>
</comment>
<dbReference type="Proteomes" id="UP001233999">
    <property type="component" value="Unassembled WGS sequence"/>
</dbReference>
<dbReference type="AlphaFoldDB" id="A0AAD8EKG6"/>
<accession>A0AAD8EKG6</accession>
<sequence length="110" mass="12942">FVKSTKFMKTAVSGNVSFPSSAVFMTVNFLLCRMGFFKCIFLFCSFLIRYKSKNGILFYLNREFHRFMYEHSSIFANKYILFLLIICLFHISVLLTSLAVFETVRSKRVK</sequence>
<keyword evidence="1" id="KW-0472">Membrane</keyword>
<organism evidence="2 3">
    <name type="scientific">Diploptera punctata</name>
    <name type="common">Pacific beetle cockroach</name>
    <dbReference type="NCBI Taxonomy" id="6984"/>
    <lineage>
        <taxon>Eukaryota</taxon>
        <taxon>Metazoa</taxon>
        <taxon>Ecdysozoa</taxon>
        <taxon>Arthropoda</taxon>
        <taxon>Hexapoda</taxon>
        <taxon>Insecta</taxon>
        <taxon>Pterygota</taxon>
        <taxon>Neoptera</taxon>
        <taxon>Polyneoptera</taxon>
        <taxon>Dictyoptera</taxon>
        <taxon>Blattodea</taxon>
        <taxon>Blaberoidea</taxon>
        <taxon>Blaberidae</taxon>
        <taxon>Diplopterinae</taxon>
        <taxon>Diploptera</taxon>
    </lineage>
</organism>
<evidence type="ECO:0000313" key="3">
    <source>
        <dbReference type="Proteomes" id="UP001233999"/>
    </source>
</evidence>
<evidence type="ECO:0000256" key="1">
    <source>
        <dbReference type="SAM" id="Phobius"/>
    </source>
</evidence>
<evidence type="ECO:0000313" key="2">
    <source>
        <dbReference type="EMBL" id="KAJ9593189.1"/>
    </source>
</evidence>
<keyword evidence="1" id="KW-0812">Transmembrane</keyword>